<dbReference type="AlphaFoldDB" id="A0A9D1HQE2"/>
<protein>
    <submittedName>
        <fullName evidence="1">dUTP diphosphatase</fullName>
    </submittedName>
</protein>
<dbReference type="Proteomes" id="UP000824175">
    <property type="component" value="Unassembled WGS sequence"/>
</dbReference>
<reference evidence="1" key="2">
    <citation type="journal article" date="2021" name="PeerJ">
        <title>Extensive microbial diversity within the chicken gut microbiome revealed by metagenomics and culture.</title>
        <authorList>
            <person name="Gilroy R."/>
            <person name="Ravi A."/>
            <person name="Getino M."/>
            <person name="Pursley I."/>
            <person name="Horton D.L."/>
            <person name="Alikhan N.F."/>
            <person name="Baker D."/>
            <person name="Gharbi K."/>
            <person name="Hall N."/>
            <person name="Watson M."/>
            <person name="Adriaenssens E.M."/>
            <person name="Foster-Nyarko E."/>
            <person name="Jarju S."/>
            <person name="Secka A."/>
            <person name="Antonio M."/>
            <person name="Oren A."/>
            <person name="Chaudhuri R.R."/>
            <person name="La Ragione R."/>
            <person name="Hildebrand F."/>
            <person name="Pallen M.J."/>
        </authorList>
    </citation>
    <scope>NUCLEOTIDE SEQUENCE</scope>
    <source>
        <strain evidence="1">CHK195-11698</strain>
    </source>
</reference>
<evidence type="ECO:0000313" key="1">
    <source>
        <dbReference type="EMBL" id="HIU14628.1"/>
    </source>
</evidence>
<reference evidence="1" key="1">
    <citation type="submission" date="2020-10" db="EMBL/GenBank/DDBJ databases">
        <authorList>
            <person name="Gilroy R."/>
        </authorList>
    </citation>
    <scope>NUCLEOTIDE SEQUENCE</scope>
    <source>
        <strain evidence="1">CHK195-11698</strain>
    </source>
</reference>
<dbReference type="Pfam" id="PF08761">
    <property type="entry name" value="dUTPase_2"/>
    <property type="match status" value="1"/>
</dbReference>
<organism evidence="1 2">
    <name type="scientific">Candidatus Fimiplasma intestinipullorum</name>
    <dbReference type="NCBI Taxonomy" id="2840825"/>
    <lineage>
        <taxon>Bacteria</taxon>
        <taxon>Bacillati</taxon>
        <taxon>Bacillota</taxon>
        <taxon>Clostridia</taxon>
        <taxon>Eubacteriales</taxon>
        <taxon>Candidatus Fimiplasma</taxon>
    </lineage>
</organism>
<proteinExistence type="predicted"/>
<dbReference type="InterPro" id="IPR014871">
    <property type="entry name" value="dUTPase/dCTP_pyrophosphatase"/>
</dbReference>
<evidence type="ECO:0000313" key="2">
    <source>
        <dbReference type="Proteomes" id="UP000824175"/>
    </source>
</evidence>
<sequence length="144" mass="16672">MYHIAKLYQNEEKRLASSGEEIFSRQFFDKALLNFMSQLGMLYQTLSRKANRKELMGAYVNGFKGILTIGVALHCQEDISEPEIGSDRPLSEQVFFELYEKCNVLTYTLKDSAFYSLFSSYLALGKMLGLNFDDISYVYYEEKD</sequence>
<gene>
    <name evidence="1" type="ORF">IAD15_11285</name>
</gene>
<dbReference type="EMBL" id="DVMJ01000103">
    <property type="protein sequence ID" value="HIU14628.1"/>
    <property type="molecule type" value="Genomic_DNA"/>
</dbReference>
<comment type="caution">
    <text evidence="1">The sequence shown here is derived from an EMBL/GenBank/DDBJ whole genome shotgun (WGS) entry which is preliminary data.</text>
</comment>
<name>A0A9D1HQE2_9FIRM</name>
<accession>A0A9D1HQE2</accession>